<evidence type="ECO:0000313" key="5">
    <source>
        <dbReference type="Proteomes" id="UP000190140"/>
    </source>
</evidence>
<dbReference type="RefSeq" id="WP_079411556.1">
    <property type="nucleotide sequence ID" value="NZ_MZGW01000002.1"/>
</dbReference>
<keyword evidence="5" id="KW-1185">Reference proteome</keyword>
<dbReference type="Proteomes" id="UP000190140">
    <property type="component" value="Unassembled WGS sequence"/>
</dbReference>
<feature type="domain" description="NADPH-dependent FMN reductase-like" evidence="3">
    <location>
        <begin position="163"/>
        <end position="318"/>
    </location>
</feature>
<dbReference type="Gene3D" id="3.40.50.360">
    <property type="match status" value="1"/>
</dbReference>
<dbReference type="InterPro" id="IPR029039">
    <property type="entry name" value="Flavoprotein-like_sf"/>
</dbReference>
<dbReference type="AlphaFoldDB" id="A0A1V4IA09"/>
<protein>
    <submittedName>
        <fullName evidence="4">NADPH-dependent FMN reductase</fullName>
    </submittedName>
</protein>
<dbReference type="InterPro" id="IPR051796">
    <property type="entry name" value="ISF_SsuE-like"/>
</dbReference>
<accession>A0A1V4IA09</accession>
<organism evidence="4 5">
    <name type="scientific">Alkalithermobacter paradoxus</name>
    <dbReference type="NCBI Taxonomy" id="29349"/>
    <lineage>
        <taxon>Bacteria</taxon>
        <taxon>Bacillati</taxon>
        <taxon>Bacillota</taxon>
        <taxon>Clostridia</taxon>
        <taxon>Peptostreptococcales</taxon>
        <taxon>Tepidibacteraceae</taxon>
        <taxon>Alkalithermobacter</taxon>
    </lineage>
</organism>
<dbReference type="STRING" id="29349.CLOTH_08700"/>
<evidence type="ECO:0000259" key="3">
    <source>
        <dbReference type="Pfam" id="PF03358"/>
    </source>
</evidence>
<dbReference type="PANTHER" id="PTHR43278">
    <property type="entry name" value="NAD(P)H-DEPENDENT FMN-CONTAINING OXIDOREDUCTASE YWQN-RELATED"/>
    <property type="match status" value="1"/>
</dbReference>
<gene>
    <name evidence="4" type="ORF">CLOTH_08700</name>
</gene>
<dbReference type="InterPro" id="IPR005025">
    <property type="entry name" value="FMN_Rdtase-like_dom"/>
</dbReference>
<name>A0A1V4IA09_9FIRM</name>
<proteinExistence type="predicted"/>
<evidence type="ECO:0000313" key="4">
    <source>
        <dbReference type="EMBL" id="OPJ56465.1"/>
    </source>
</evidence>
<dbReference type="Pfam" id="PF03358">
    <property type="entry name" value="FMN_red"/>
    <property type="match status" value="1"/>
</dbReference>
<evidence type="ECO:0000256" key="1">
    <source>
        <dbReference type="ARBA" id="ARBA00022630"/>
    </source>
</evidence>
<dbReference type="GO" id="GO:0016491">
    <property type="term" value="F:oxidoreductase activity"/>
    <property type="evidence" value="ECO:0007669"/>
    <property type="project" value="InterPro"/>
</dbReference>
<dbReference type="PANTHER" id="PTHR43278:SF2">
    <property type="entry name" value="IRON-SULFUR FLAVOPROTEIN"/>
    <property type="match status" value="1"/>
</dbReference>
<sequence length="356" mass="40028">MDCLYVIMPGGTSQFLKNMVEKVTGKVPYTLIDNSCQIPDLKDKKILFAVELDECGSNLPLLEIFSSLYKRGSDSLLGSSAIILIRSSSALYTKSAAKNIIFLANGLGCSFKGHPLIEATGDLSNFKTWQKTLDMSLENICFHLCENLGESFINDLPPIIQSPKILALHSSSYKTSNTLLLWNMTKEYLKDYCYIDEFHVENGTIVDCKGCSYKTCTNYSKQNTCFYEGVVTDKLLPSIENADYIIWICPNYNDAVSAKLMAVINRLTVLYKKTDFYNKYLFSIIVSGNSGSDCVAKQLIGALNINKGFRLPPYFCIMETANDPKSILKVPNIEEKARLFAQNILKNIKKSFFERF</sequence>
<comment type="caution">
    <text evidence="4">The sequence shown here is derived from an EMBL/GenBank/DDBJ whole genome shotgun (WGS) entry which is preliminary data.</text>
</comment>
<keyword evidence="2" id="KW-0288">FMN</keyword>
<evidence type="ECO:0000256" key="2">
    <source>
        <dbReference type="ARBA" id="ARBA00022643"/>
    </source>
</evidence>
<dbReference type="EMBL" id="MZGW01000002">
    <property type="protein sequence ID" value="OPJ56465.1"/>
    <property type="molecule type" value="Genomic_DNA"/>
</dbReference>
<dbReference type="SUPFAM" id="SSF52218">
    <property type="entry name" value="Flavoproteins"/>
    <property type="match status" value="1"/>
</dbReference>
<keyword evidence="1" id="KW-0285">Flavoprotein</keyword>
<dbReference type="OrthoDB" id="1705236at2"/>
<reference evidence="4 5" key="1">
    <citation type="submission" date="2017-03" db="EMBL/GenBank/DDBJ databases">
        <title>Genome sequence of Clostridium thermoalcaliphilum DSM 7309.</title>
        <authorList>
            <person name="Poehlein A."/>
            <person name="Daniel R."/>
        </authorList>
    </citation>
    <scope>NUCLEOTIDE SEQUENCE [LARGE SCALE GENOMIC DNA]</scope>
    <source>
        <strain evidence="4 5">DSM 7309</strain>
    </source>
</reference>